<sequence>MVTLIATLKEVENKQAHTRPSPPCAAVKFQRSCPPNSGALEILTRQVSHAIFTIPEFCSDGIEFPMKIVILSKSQSLFECLNALVSEHSKMENWESSGDLIEINSQ</sequence>
<protein>
    <submittedName>
        <fullName evidence="1">Uncharacterized protein</fullName>
    </submittedName>
</protein>
<reference evidence="1" key="1">
    <citation type="submission" date="2023-10" db="EMBL/GenBank/DDBJ databases">
        <authorList>
            <person name="Domelevo Entfellner J.-B."/>
        </authorList>
    </citation>
    <scope>NUCLEOTIDE SEQUENCE</scope>
</reference>
<proteinExistence type="predicted"/>
<organism evidence="1 2">
    <name type="scientific">Sphenostylis stenocarpa</name>
    <dbReference type="NCBI Taxonomy" id="92480"/>
    <lineage>
        <taxon>Eukaryota</taxon>
        <taxon>Viridiplantae</taxon>
        <taxon>Streptophyta</taxon>
        <taxon>Embryophyta</taxon>
        <taxon>Tracheophyta</taxon>
        <taxon>Spermatophyta</taxon>
        <taxon>Magnoliopsida</taxon>
        <taxon>eudicotyledons</taxon>
        <taxon>Gunneridae</taxon>
        <taxon>Pentapetalae</taxon>
        <taxon>rosids</taxon>
        <taxon>fabids</taxon>
        <taxon>Fabales</taxon>
        <taxon>Fabaceae</taxon>
        <taxon>Papilionoideae</taxon>
        <taxon>50 kb inversion clade</taxon>
        <taxon>NPAAA clade</taxon>
        <taxon>indigoferoid/millettioid clade</taxon>
        <taxon>Phaseoleae</taxon>
        <taxon>Sphenostylis</taxon>
    </lineage>
</organism>
<accession>A0AA86SHN2</accession>
<name>A0AA86SHN2_9FABA</name>
<dbReference type="Proteomes" id="UP001189624">
    <property type="component" value="Chromosome 4"/>
</dbReference>
<dbReference type="Gramene" id="rna-AYBTSS11_LOCUS13923">
    <property type="protein sequence ID" value="CAJ1949832.1"/>
    <property type="gene ID" value="gene-AYBTSS11_LOCUS13923"/>
</dbReference>
<keyword evidence="2" id="KW-1185">Reference proteome</keyword>
<gene>
    <name evidence="1" type="ORF">AYBTSS11_LOCUS13923</name>
</gene>
<evidence type="ECO:0000313" key="2">
    <source>
        <dbReference type="Proteomes" id="UP001189624"/>
    </source>
</evidence>
<feature type="non-terminal residue" evidence="1">
    <location>
        <position position="106"/>
    </location>
</feature>
<dbReference type="EMBL" id="OY731401">
    <property type="protein sequence ID" value="CAJ1949832.1"/>
    <property type="molecule type" value="Genomic_DNA"/>
</dbReference>
<evidence type="ECO:0000313" key="1">
    <source>
        <dbReference type="EMBL" id="CAJ1949832.1"/>
    </source>
</evidence>
<dbReference type="AlphaFoldDB" id="A0AA86SHN2"/>